<evidence type="ECO:0000256" key="6">
    <source>
        <dbReference type="ARBA" id="ARBA00023326"/>
    </source>
</evidence>
<feature type="signal peptide" evidence="8">
    <location>
        <begin position="1"/>
        <end position="24"/>
    </location>
</feature>
<evidence type="ECO:0000256" key="5">
    <source>
        <dbReference type="ARBA" id="ARBA00023295"/>
    </source>
</evidence>
<keyword evidence="4" id="KW-0119">Carbohydrate metabolism</keyword>
<reference evidence="10" key="1">
    <citation type="submission" date="2011-06" db="EMBL/GenBank/DDBJ databases">
        <title>Complete genome sequence of Paenibacillus mucilaginosus KNP414.</title>
        <authorList>
            <person name="Wang J."/>
            <person name="Hu S."/>
            <person name="Hu X."/>
            <person name="Zhang B."/>
            <person name="Dong D."/>
            <person name="Zhang S."/>
            <person name="Zhao K."/>
            <person name="Wu D."/>
        </authorList>
    </citation>
    <scope>NUCLEOTIDE SEQUENCE [LARGE SCALE GENOMIC DNA]</scope>
    <source>
        <strain evidence="10">KNP414</strain>
    </source>
</reference>
<dbReference type="GO" id="GO:0010411">
    <property type="term" value="P:xyloglucan metabolic process"/>
    <property type="evidence" value="ECO:0007669"/>
    <property type="project" value="TreeGrafter"/>
</dbReference>
<protein>
    <submittedName>
        <fullName evidence="9">Xyloglucanase</fullName>
    </submittedName>
</protein>
<keyword evidence="1 8" id="KW-0732">Signal</keyword>
<dbReference type="Gene3D" id="2.130.10.10">
    <property type="entry name" value="YVTN repeat-like/Quinoprotein amine dehydrogenase"/>
    <property type="match status" value="2"/>
</dbReference>
<name>F8FGA4_PAEMK</name>
<dbReference type="FunFam" id="2.130.10.10:FF:000534">
    <property type="entry name" value="Xyloglucanase Xgh74A"/>
    <property type="match status" value="1"/>
</dbReference>
<dbReference type="Proteomes" id="UP000006620">
    <property type="component" value="Chromosome"/>
</dbReference>
<dbReference type="InterPro" id="IPR015943">
    <property type="entry name" value="WD40/YVTN_repeat-like_dom_sf"/>
</dbReference>
<organism evidence="9 10">
    <name type="scientific">Paenibacillus mucilaginosus (strain KNP414)</name>
    <dbReference type="NCBI Taxonomy" id="1036673"/>
    <lineage>
        <taxon>Bacteria</taxon>
        <taxon>Bacillati</taxon>
        <taxon>Bacillota</taxon>
        <taxon>Bacilli</taxon>
        <taxon>Bacillales</taxon>
        <taxon>Paenibacillaceae</taxon>
        <taxon>Paenibacillus</taxon>
    </lineage>
</organism>
<keyword evidence="3" id="KW-0136">Cellulose degradation</keyword>
<comment type="similarity">
    <text evidence="7">Belongs to the glycosyl hydrolase 74 family.</text>
</comment>
<evidence type="ECO:0000256" key="7">
    <source>
        <dbReference type="ARBA" id="ARBA00037986"/>
    </source>
</evidence>
<gene>
    <name evidence="9" type="ordered locus">KNP414_05400</name>
</gene>
<keyword evidence="2" id="KW-0378">Hydrolase</keyword>
<dbReference type="GO" id="GO:0016798">
    <property type="term" value="F:hydrolase activity, acting on glycosyl bonds"/>
    <property type="evidence" value="ECO:0007669"/>
    <property type="project" value="UniProtKB-KW"/>
</dbReference>
<dbReference type="Pfam" id="PF02012">
    <property type="entry name" value="BNR"/>
    <property type="match status" value="1"/>
</dbReference>
<keyword evidence="5" id="KW-0326">Glycosidase</keyword>
<reference evidence="9 10" key="2">
    <citation type="journal article" date="2013" name="Genome Announc.">
        <title>Genome Sequence of Growth-Improving Paenibacillus mucilaginosus Strain KNP414.</title>
        <authorList>
            <person name="Lu J.J."/>
            <person name="Wang J.F."/>
            <person name="Hu X.F."/>
        </authorList>
    </citation>
    <scope>NUCLEOTIDE SEQUENCE [LARGE SCALE GENOMIC DNA]</scope>
    <source>
        <strain evidence="9 10">KNP414</strain>
    </source>
</reference>
<dbReference type="HOGENOM" id="CLU_004180_1_0_9"/>
<dbReference type="SUPFAM" id="SSF110296">
    <property type="entry name" value="Oligoxyloglucan reducing end-specific cellobiohydrolase"/>
    <property type="match status" value="2"/>
</dbReference>
<dbReference type="KEGG" id="pms:KNP414_05400"/>
<sequence length="875" mass="93826">MSKKWLGLILVSALSLSLAGTGSAAEEQGKGKKKETYKKETYKKETYEWGRVKVVGGGFVPGIIYNPSKKDLIYARTDIGGAYRWDPAAKTWIQLLDSVSFEEWNMLGVESLATDPVDPDRLYVAAGTYTNDWTDMNGVLLRSKDQGRTWKRTELPFKLGGNMPGRSMGERLAVDPNNNKVLYLGARSGNGLWRSTDYGETWSRVESFTAVGNYVDDYQDLVGVAWVTFDAKTGTKGKTTQTIYVGVADTNRSIYRSTDGGATWEAVPGQPEQGFLPHHGVLDGQGNLYVTYNEGAGPYNGGRGAVWKLDTKTGAWKDISPTGSTDSPYGGLAVDAQHPDTLMVATMNKWWPDDHIYRSTDGGETWKPFWTLDYAKDPVRENRFTIDYSLSPWLDWGQEKQLPEIAPKLGWMIGDLEIDPFNSDRMMYGTGATLYGSENLTALDKGGTVNISVAAEGIEETAILGLVSPPSGAPLLSAMGDIGGFRHEDLNRAPEMITNPYLGTSTDLDYAEKNPDIVVRVGNADGSAPRMGVSTDNGRTWRPAANAWASGAEDRTSGGYAAVGADGSALLWSPQGGTPEAPVPVSYSTDLGATWTPSKGIPAGAHISSDRVNPQKFYGFSGGTFYVSTDGGATFTASAASGLPAKLTSHFKAVPGVEGDIWLGAAKDNSDTVSAYGLWRSTDSGRTFTKVAGVEEAATVGFGKGAPGQDYMAVYSYAKIGGQYGIYRSDNAGASWTRINDDAHQFGSANRTITGDPRVYGRVYVGTNGLGIVQGDPADSRQDTKAPKITLDPVDRSSDKGTAVISGSVNEELRGGTVTLTHNGGAPVSLPTAQGKFKSGPLPLVKGDNEVMVRAVDLAGNTSVRTVKIKYKYRP</sequence>
<dbReference type="EMBL" id="CP002869">
    <property type="protein sequence ID" value="AEI43924.1"/>
    <property type="molecule type" value="Genomic_DNA"/>
</dbReference>
<dbReference type="InterPro" id="IPR052025">
    <property type="entry name" value="Xyloglucanase_GH74"/>
</dbReference>
<evidence type="ECO:0000256" key="1">
    <source>
        <dbReference type="ARBA" id="ARBA00022729"/>
    </source>
</evidence>
<evidence type="ECO:0000256" key="4">
    <source>
        <dbReference type="ARBA" id="ARBA00023277"/>
    </source>
</evidence>
<dbReference type="CDD" id="cd15482">
    <property type="entry name" value="Sialidase_non-viral"/>
    <property type="match status" value="2"/>
</dbReference>
<keyword evidence="6" id="KW-0624">Polysaccharide degradation</keyword>
<dbReference type="AlphaFoldDB" id="F8FGA4"/>
<dbReference type="PANTHER" id="PTHR43739">
    <property type="entry name" value="XYLOGLUCANASE (EUROFUNG)"/>
    <property type="match status" value="1"/>
</dbReference>
<evidence type="ECO:0000313" key="9">
    <source>
        <dbReference type="EMBL" id="AEI43924.1"/>
    </source>
</evidence>
<evidence type="ECO:0000313" key="10">
    <source>
        <dbReference type="Proteomes" id="UP000006620"/>
    </source>
</evidence>
<dbReference type="PATRIC" id="fig|1036673.3.peg.5006"/>
<evidence type="ECO:0000256" key="2">
    <source>
        <dbReference type="ARBA" id="ARBA00022801"/>
    </source>
</evidence>
<proteinExistence type="inferred from homology"/>
<dbReference type="Gene3D" id="2.60.40.10">
    <property type="entry name" value="Immunoglobulins"/>
    <property type="match status" value="1"/>
</dbReference>
<dbReference type="InterPro" id="IPR013783">
    <property type="entry name" value="Ig-like_fold"/>
</dbReference>
<dbReference type="PANTHER" id="PTHR43739:SF2">
    <property type="entry name" value="OLIGOXYLOGLUCAN-REDUCING END-SPECIFIC XYLOGLUCANASE-RELATED"/>
    <property type="match status" value="1"/>
</dbReference>
<dbReference type="RefSeq" id="WP_013919077.1">
    <property type="nucleotide sequence ID" value="NC_015690.1"/>
</dbReference>
<evidence type="ECO:0000256" key="8">
    <source>
        <dbReference type="SAM" id="SignalP"/>
    </source>
</evidence>
<dbReference type="GO" id="GO:0030245">
    <property type="term" value="P:cellulose catabolic process"/>
    <property type="evidence" value="ECO:0007669"/>
    <property type="project" value="UniProtKB-KW"/>
</dbReference>
<feature type="chain" id="PRO_5003377088" evidence="8">
    <location>
        <begin position="25"/>
        <end position="875"/>
    </location>
</feature>
<accession>F8FGA4</accession>
<evidence type="ECO:0000256" key="3">
    <source>
        <dbReference type="ARBA" id="ARBA00023001"/>
    </source>
</evidence>
<dbReference type="InterPro" id="IPR002860">
    <property type="entry name" value="BNR_rpt"/>
</dbReference>